<dbReference type="InterPro" id="IPR000477">
    <property type="entry name" value="RT_dom"/>
</dbReference>
<dbReference type="Pfam" id="PF00078">
    <property type="entry name" value="RVT_1"/>
    <property type="match status" value="1"/>
</dbReference>
<keyword evidence="2" id="KW-0808">Transferase</keyword>
<gene>
    <name evidence="2" type="ORF">TPC1_15798</name>
</gene>
<dbReference type="Gene3D" id="3.30.70.270">
    <property type="match status" value="1"/>
</dbReference>
<evidence type="ECO:0000313" key="2">
    <source>
        <dbReference type="EMBL" id="JAP92306.1"/>
    </source>
</evidence>
<accession>A0A146K9V8</accession>
<name>A0A146K9V8_9EUKA</name>
<dbReference type="GO" id="GO:0003964">
    <property type="term" value="F:RNA-directed DNA polymerase activity"/>
    <property type="evidence" value="ECO:0007669"/>
    <property type="project" value="UniProtKB-KW"/>
</dbReference>
<dbReference type="PROSITE" id="PS50878">
    <property type="entry name" value="RT_POL"/>
    <property type="match status" value="1"/>
</dbReference>
<reference evidence="2" key="1">
    <citation type="submission" date="2015-07" db="EMBL/GenBank/DDBJ databases">
        <title>Adaptation to a free-living lifestyle via gene acquisitions in the diplomonad Trepomonas sp. PC1.</title>
        <authorList>
            <person name="Xu F."/>
            <person name="Jerlstrom-Hultqvist J."/>
            <person name="Kolisko M."/>
            <person name="Simpson A.G.B."/>
            <person name="Roger A.J."/>
            <person name="Svard S.G."/>
            <person name="Andersson J.O."/>
        </authorList>
    </citation>
    <scope>NUCLEOTIDE SEQUENCE</scope>
    <source>
        <strain evidence="2">PC1</strain>
    </source>
</reference>
<protein>
    <submittedName>
        <fullName evidence="2">Reverse transcriptase, putative</fullName>
    </submittedName>
</protein>
<keyword evidence="2" id="KW-0548">Nucleotidyltransferase</keyword>
<evidence type="ECO:0000259" key="1">
    <source>
        <dbReference type="PROSITE" id="PS50878"/>
    </source>
</evidence>
<dbReference type="SUPFAM" id="SSF56672">
    <property type="entry name" value="DNA/RNA polymerases"/>
    <property type="match status" value="1"/>
</dbReference>
<sequence length="534" mass="61393">MNFVQLRHSHYNGQNTCGIPQGDPLSMYIFCQVINQVLNQLDNDGIKFISYADDLVLKCDSPQDVQRNLDRATDLFSKIGLKINREKCESTQRGQEITFMGIKFGANCRGRPLSQKLLRVCREETDELKKYIEMGVNKNVILHFLIKSVIPSVNYGAFLDPKSEKGVYNQIDKEIVNCLFEIFKPNKDINNLEEWIQFAVAPTKASGLQLALPGFGFDLMNSTLGYEDISKGYETYQEYRTKWLQNYQQKQADDSIAIYSFKNYYQLLNDKELEFAFDQLVTHSTMQFKKKIKPPPDKETPQKCVVCGQTFTDMYHKQKCKGIQGCIKHLHDADAANLMKEISKKHTVTSCPTEMQLGHTFQTSTENFIESHHELTNKQADWVVTNEKDESRAYDYTIRDVKEIENAYKFKQTKYNTIYYGKTVIPIVVTHGLTMHTQSRKALNDLIKDNALLNKVAYRLVKGGSLRIETYNCAVSQCAEKNTEYFDKRGNQQNPNSYHDIQDQIAIEQMHANTQHVNADQDQVVADEDVAGEK</sequence>
<dbReference type="InterPro" id="IPR043502">
    <property type="entry name" value="DNA/RNA_pol_sf"/>
</dbReference>
<dbReference type="EMBL" id="GDID01004300">
    <property type="protein sequence ID" value="JAP92306.1"/>
    <property type="molecule type" value="Transcribed_RNA"/>
</dbReference>
<feature type="domain" description="Reverse transcriptase" evidence="1">
    <location>
        <begin position="1"/>
        <end position="104"/>
    </location>
</feature>
<dbReference type="InterPro" id="IPR043128">
    <property type="entry name" value="Rev_trsase/Diguanyl_cyclase"/>
</dbReference>
<dbReference type="AlphaFoldDB" id="A0A146K9V8"/>
<keyword evidence="2" id="KW-0695">RNA-directed DNA polymerase</keyword>
<organism evidence="2">
    <name type="scientific">Trepomonas sp. PC1</name>
    <dbReference type="NCBI Taxonomy" id="1076344"/>
    <lineage>
        <taxon>Eukaryota</taxon>
        <taxon>Metamonada</taxon>
        <taxon>Diplomonadida</taxon>
        <taxon>Hexamitidae</taxon>
        <taxon>Hexamitinae</taxon>
        <taxon>Trepomonas</taxon>
    </lineage>
</organism>
<proteinExistence type="predicted"/>